<keyword evidence="2" id="KW-1185">Reference proteome</keyword>
<dbReference type="Proteomes" id="UP000002695">
    <property type="component" value="Chromosome"/>
</dbReference>
<sequence>MQGNNNHSHSQLSTSFCKKNAVDGIFFLSECKYTINPAGDKE</sequence>
<dbReference type="HOGENOM" id="CLU_3257610_0_0_6"/>
<evidence type="ECO:0000313" key="2">
    <source>
        <dbReference type="Proteomes" id="UP000002695"/>
    </source>
</evidence>
<dbReference type="AlphaFoldDB" id="A0A0F6B810"/>
<dbReference type="KEGG" id="seo:STM14_4270"/>
<name>A0A0F6B810_SALT1</name>
<dbReference type="EMBL" id="CP001363">
    <property type="protein sequence ID" value="ACY90658.1"/>
    <property type="molecule type" value="Genomic_DNA"/>
</dbReference>
<evidence type="ECO:0000313" key="1">
    <source>
        <dbReference type="EMBL" id="ACY90658.1"/>
    </source>
</evidence>
<gene>
    <name evidence="1" type="ordered locus">STM14_4270</name>
</gene>
<reference evidence="1 2" key="1">
    <citation type="journal article" date="2010" name="J. Bacteriol.">
        <title>Short-term signatures of evolutionary change in the Salmonella enterica serovar typhimurium 14028 genome.</title>
        <authorList>
            <person name="Jarvik T."/>
            <person name="Smillie C."/>
            <person name="Groisman E.A."/>
            <person name="Ochman H."/>
        </authorList>
    </citation>
    <scope>NUCLEOTIDE SEQUENCE [LARGE SCALE GENOMIC DNA]</scope>
    <source>
        <strain evidence="2">14028s / SGSC 2262</strain>
    </source>
</reference>
<proteinExistence type="predicted"/>
<protein>
    <submittedName>
        <fullName evidence="1">Uncharacterized protein</fullName>
    </submittedName>
</protein>
<accession>A0A0F6B810</accession>
<organism evidence="1 2">
    <name type="scientific">Salmonella typhimurium (strain 14028s / SGSC 2262)</name>
    <dbReference type="NCBI Taxonomy" id="588858"/>
    <lineage>
        <taxon>Bacteria</taxon>
        <taxon>Pseudomonadati</taxon>
        <taxon>Pseudomonadota</taxon>
        <taxon>Gammaproteobacteria</taxon>
        <taxon>Enterobacterales</taxon>
        <taxon>Enterobacteriaceae</taxon>
        <taxon>Salmonella</taxon>
    </lineage>
</organism>